<dbReference type="Pfam" id="PF13476">
    <property type="entry name" value="AAA_23"/>
    <property type="match status" value="1"/>
</dbReference>
<dbReference type="PANTHER" id="PTHR32114:SF2">
    <property type="entry name" value="ABC TRANSPORTER ABCH.3"/>
    <property type="match status" value="1"/>
</dbReference>
<protein>
    <recommendedName>
        <fullName evidence="3">Nuclease SbcCD subunit C</fullName>
    </recommendedName>
</protein>
<dbReference type="InterPro" id="IPR027417">
    <property type="entry name" value="P-loop_NTPase"/>
</dbReference>
<dbReference type="InterPro" id="IPR038729">
    <property type="entry name" value="Rad50/SbcC_AAA"/>
</dbReference>
<evidence type="ECO:0000256" key="3">
    <source>
        <dbReference type="ARBA" id="ARBA00013368"/>
    </source>
</evidence>
<dbReference type="GO" id="GO:0006302">
    <property type="term" value="P:double-strand break repair"/>
    <property type="evidence" value="ECO:0007669"/>
    <property type="project" value="InterPro"/>
</dbReference>
<dbReference type="GO" id="GO:0016887">
    <property type="term" value="F:ATP hydrolysis activity"/>
    <property type="evidence" value="ECO:0007669"/>
    <property type="project" value="InterPro"/>
</dbReference>
<feature type="coiled-coil region" evidence="4">
    <location>
        <begin position="309"/>
        <end position="401"/>
    </location>
</feature>
<dbReference type="EMBL" id="BIXY01000001">
    <property type="protein sequence ID" value="GCF06536.1"/>
    <property type="molecule type" value="Genomic_DNA"/>
</dbReference>
<keyword evidence="7" id="KW-1185">Reference proteome</keyword>
<evidence type="ECO:0000259" key="5">
    <source>
        <dbReference type="Pfam" id="PF13476"/>
    </source>
</evidence>
<name>A0A5A5T5S8_9CHLR</name>
<keyword evidence="4" id="KW-0175">Coiled coil</keyword>
<comment type="caution">
    <text evidence="6">The sequence shown here is derived from an EMBL/GenBank/DDBJ whole genome shotgun (WGS) entry which is preliminary data.</text>
</comment>
<feature type="domain" description="Rad50/SbcC-type AAA" evidence="5">
    <location>
        <begin position="5"/>
        <end position="231"/>
    </location>
</feature>
<organism evidence="6 7">
    <name type="scientific">Dictyobacter arantiisoli</name>
    <dbReference type="NCBI Taxonomy" id="2014874"/>
    <lineage>
        <taxon>Bacteria</taxon>
        <taxon>Bacillati</taxon>
        <taxon>Chloroflexota</taxon>
        <taxon>Ktedonobacteria</taxon>
        <taxon>Ktedonobacterales</taxon>
        <taxon>Dictyobacteraceae</taxon>
        <taxon>Dictyobacter</taxon>
    </lineage>
</organism>
<comment type="subunit">
    <text evidence="2">Heterodimer of SbcC and SbcD.</text>
</comment>
<dbReference type="AlphaFoldDB" id="A0A5A5T5S8"/>
<feature type="coiled-coil region" evidence="4">
    <location>
        <begin position="576"/>
        <end position="682"/>
    </location>
</feature>
<proteinExistence type="inferred from homology"/>
<dbReference type="PANTHER" id="PTHR32114">
    <property type="entry name" value="ABC TRANSPORTER ABCH.3"/>
    <property type="match status" value="1"/>
</dbReference>
<evidence type="ECO:0000256" key="1">
    <source>
        <dbReference type="ARBA" id="ARBA00006930"/>
    </source>
</evidence>
<accession>A0A5A5T5S8</accession>
<evidence type="ECO:0000256" key="2">
    <source>
        <dbReference type="ARBA" id="ARBA00011322"/>
    </source>
</evidence>
<reference evidence="6 7" key="1">
    <citation type="submission" date="2019-01" db="EMBL/GenBank/DDBJ databases">
        <title>Draft genome sequence of Dictyobacter sp. Uno17.</title>
        <authorList>
            <person name="Wang C.M."/>
            <person name="Zheng Y."/>
            <person name="Sakai Y."/>
            <person name="Abe K."/>
            <person name="Yokota A."/>
            <person name="Yabe S."/>
        </authorList>
    </citation>
    <scope>NUCLEOTIDE SEQUENCE [LARGE SCALE GENOMIC DNA]</scope>
    <source>
        <strain evidence="6 7">Uno17</strain>
    </source>
</reference>
<dbReference type="SUPFAM" id="SSF52540">
    <property type="entry name" value="P-loop containing nucleoside triphosphate hydrolases"/>
    <property type="match status" value="2"/>
</dbReference>
<dbReference type="Proteomes" id="UP000322530">
    <property type="component" value="Unassembled WGS sequence"/>
</dbReference>
<sequence>MLITRIELENIKSYRQISVDVRRGTTAISGSNGAGKTTLVEAIGFALFDHLSYNQSQFIREGEKSGKIVIHLIGSDERPYTVERRIGSGAHWLIYDKEADMRLEQRADVLDKLHELFGIERGRSLDALFRDALGVPQGTFTSIFLETPAKRKLTFDALLQIEDYPTAAKNLLDTQNYYKAQAQEQQSIIDRLQYETRDLDAWRADLKVKRQEDLQNMQRNAQLSEQLIQYERRKVVLDQQAEQLRELDIQHQQASQHYDYALQLLQQRTQSYEAARTARQIVSESQVDYERNQQATLTLRDLRQQISQRDALRQQHSSIESTRLQLEERIKHHQDQLQEVESARRRIADLAPLVERQMSLEQQRDEARQQKQRYDDITIRIEQAQAQYKRLKQECERCQVRISAIEPLQPLAQLLEARTETYTDLRALAGRRSEKQQQLQEKIRLLQERQKEHDPLNVKLARAENNLEYIAKHRSEAGEQPELEQRLLELTAQRNRLEGNVEGYARSRAQSAGGQCPLLNESCLNIRQRGIVSLESYFEDLLVTEKQNIAIIITRQNRLTERMDQIQPFVEALSRQQLYTEKRDALAEQMQRLKRDITRSEQEIAILNQDLQAIEQVEQQLQEAEKELRESRNADKQVRELDGLQKQQEQWHRQLEQVAADIQTFQQEATQLQGSLSRLKQLEAELVALNDPRSESRARQEVIAKEAQYQQQLASSRLQQQQSEEQLQALDSQLVAYATLDSMIAQQEAISQLSKAGYQRYLQYQNEAQLLPERTEAYQQQSTATAQAAQQLQQLQQAFQQAQAAFQQQELDTLRTTIGQLKDTQNELAGNMKSLQEQIAKLEQDIERAEALYHELETARTEQQTLNDLTKMTEQFRGMIKEAAPHVLKAMLADISAEANRIFGEVIGDRSVQLSWRNDYEIIMRRQSVDRSFAQLSGGEQMSAALAVRLALLKKLSTLNIAFFDEPTQNMDELRRMNLAEQIRRVRGFDQLIVISHDDTFEQGLDSLVRLNKVNGETRILDDDDGALPQATFNQTWQSDTGTHGQDRSLLSTN</sequence>
<feature type="coiled-coil region" evidence="4">
    <location>
        <begin position="220"/>
        <end position="257"/>
    </location>
</feature>
<evidence type="ECO:0000313" key="6">
    <source>
        <dbReference type="EMBL" id="GCF06536.1"/>
    </source>
</evidence>
<feature type="coiled-coil region" evidence="4">
    <location>
        <begin position="778"/>
        <end position="866"/>
    </location>
</feature>
<evidence type="ECO:0000256" key="4">
    <source>
        <dbReference type="SAM" id="Coils"/>
    </source>
</evidence>
<comment type="similarity">
    <text evidence="1">Belongs to the SMC family. SbcC subfamily.</text>
</comment>
<evidence type="ECO:0000313" key="7">
    <source>
        <dbReference type="Proteomes" id="UP000322530"/>
    </source>
</evidence>
<dbReference type="Gene3D" id="3.40.50.300">
    <property type="entry name" value="P-loop containing nucleotide triphosphate hydrolases"/>
    <property type="match status" value="2"/>
</dbReference>
<gene>
    <name evidence="6" type="ORF">KDI_01000</name>
</gene>